<evidence type="ECO:0000256" key="1">
    <source>
        <dbReference type="ARBA" id="ARBA00004377"/>
    </source>
</evidence>
<keyword evidence="4" id="KW-1003">Cell membrane</keyword>
<keyword evidence="14" id="KW-1185">Reference proteome</keyword>
<gene>
    <name evidence="13" type="primary">gspL</name>
    <name evidence="13" type="ORF">NP590_05270</name>
</gene>
<accession>A0ABT1TDZ6</accession>
<evidence type="ECO:0000259" key="11">
    <source>
        <dbReference type="Pfam" id="PF05134"/>
    </source>
</evidence>
<evidence type="ECO:0000256" key="9">
    <source>
        <dbReference type="ARBA" id="ARBA00023136"/>
    </source>
</evidence>
<dbReference type="Gene3D" id="3.30.420.380">
    <property type="match status" value="1"/>
</dbReference>
<evidence type="ECO:0000256" key="7">
    <source>
        <dbReference type="ARBA" id="ARBA00022927"/>
    </source>
</evidence>
<evidence type="ECO:0000313" key="14">
    <source>
        <dbReference type="Proteomes" id="UP001524499"/>
    </source>
</evidence>
<dbReference type="EMBL" id="JANIBJ010000007">
    <property type="protein sequence ID" value="MCQ8103509.1"/>
    <property type="molecule type" value="Genomic_DNA"/>
</dbReference>
<evidence type="ECO:0000259" key="12">
    <source>
        <dbReference type="Pfam" id="PF12693"/>
    </source>
</evidence>
<evidence type="ECO:0000256" key="3">
    <source>
        <dbReference type="ARBA" id="ARBA00022448"/>
    </source>
</evidence>
<keyword evidence="7 10" id="KW-0653">Protein transport</keyword>
<dbReference type="RefSeq" id="WP_256601213.1">
    <property type="nucleotide sequence ID" value="NZ_JANIBJ010000007.1"/>
</dbReference>
<comment type="subcellular location">
    <subcellularLocation>
        <location evidence="1">Cell inner membrane</location>
        <topology evidence="1">Single-pass membrane protein</topology>
    </subcellularLocation>
</comment>
<evidence type="ECO:0000256" key="2">
    <source>
        <dbReference type="ARBA" id="ARBA00005318"/>
    </source>
</evidence>
<dbReference type="Proteomes" id="UP001524499">
    <property type="component" value="Unassembled WGS sequence"/>
</dbReference>
<evidence type="ECO:0000256" key="8">
    <source>
        <dbReference type="ARBA" id="ARBA00022989"/>
    </source>
</evidence>
<keyword evidence="6" id="KW-0812">Transmembrane</keyword>
<comment type="caution">
    <text evidence="13">The sequence shown here is derived from an EMBL/GenBank/DDBJ whole genome shotgun (WGS) entry which is preliminary data.</text>
</comment>
<reference evidence="13 14" key="1">
    <citation type="submission" date="2022-07" db="EMBL/GenBank/DDBJ databases">
        <title>Methylomonas rivi sp. nov., Methylomonas rosea sp. nov., Methylomonas aureus sp. nov. and Methylomonas subterranea sp. nov., four novel methanotrophs isolated from a freshwater creek and the deep terrestrial subsurface.</title>
        <authorList>
            <person name="Abin C."/>
            <person name="Sankaranarayanan K."/>
            <person name="Garner C."/>
            <person name="Sindelar R."/>
            <person name="Kotary K."/>
            <person name="Garner R."/>
            <person name="Barclay S."/>
            <person name="Lawson P."/>
            <person name="Krumholz L."/>
        </authorList>
    </citation>
    <scope>NUCLEOTIDE SEQUENCE [LARGE SCALE GENOMIC DNA]</scope>
    <source>
        <strain evidence="13 14">SURF-2</strain>
    </source>
</reference>
<dbReference type="InterPro" id="IPR024230">
    <property type="entry name" value="GspL_cyto_dom"/>
</dbReference>
<dbReference type="InterPro" id="IPR043129">
    <property type="entry name" value="ATPase_NBD"/>
</dbReference>
<evidence type="ECO:0000256" key="5">
    <source>
        <dbReference type="ARBA" id="ARBA00022519"/>
    </source>
</evidence>
<proteinExistence type="inferred from homology"/>
<feature type="domain" description="GspL periplasmic" evidence="12">
    <location>
        <begin position="242"/>
        <end position="369"/>
    </location>
</feature>
<feature type="domain" description="GspL cytoplasmic actin-ATPase-like" evidence="11">
    <location>
        <begin position="32"/>
        <end position="234"/>
    </location>
</feature>
<dbReference type="PIRSF" id="PIRSF015761">
    <property type="entry name" value="Protein_L"/>
    <property type="match status" value="1"/>
</dbReference>
<keyword evidence="8" id="KW-1133">Transmembrane helix</keyword>
<dbReference type="SUPFAM" id="SSF53067">
    <property type="entry name" value="Actin-like ATPase domain"/>
    <property type="match status" value="1"/>
</dbReference>
<keyword evidence="5" id="KW-0997">Cell inner membrane</keyword>
<evidence type="ECO:0000313" key="13">
    <source>
        <dbReference type="EMBL" id="MCQ8103509.1"/>
    </source>
</evidence>
<comment type="similarity">
    <text evidence="2 10">Belongs to the GSP L family.</text>
</comment>
<keyword evidence="3 10" id="KW-0813">Transport</keyword>
<dbReference type="InterPro" id="IPR025691">
    <property type="entry name" value="GspL_pp_dom"/>
</dbReference>
<evidence type="ECO:0000256" key="10">
    <source>
        <dbReference type="PIRNR" id="PIRNR015761"/>
    </source>
</evidence>
<keyword evidence="9" id="KW-0472">Membrane</keyword>
<comment type="function">
    <text evidence="10">Inner membrane component of the type II secretion system required for the energy-dependent secretion of extracellular factors such as proteases and toxins from the periplasm.</text>
</comment>
<evidence type="ECO:0000256" key="6">
    <source>
        <dbReference type="ARBA" id="ARBA00022692"/>
    </source>
</evidence>
<protein>
    <recommendedName>
        <fullName evidence="10">Type II secretion system protein L</fullName>
        <shortName evidence="10">T2SS protein L</shortName>
    </recommendedName>
</protein>
<evidence type="ECO:0000256" key="4">
    <source>
        <dbReference type="ARBA" id="ARBA00022475"/>
    </source>
</evidence>
<dbReference type="Pfam" id="PF05134">
    <property type="entry name" value="T2SSL"/>
    <property type="match status" value="1"/>
</dbReference>
<dbReference type="Gene3D" id="3.30.1360.100">
    <property type="entry name" value="General secretion pathway protein M, EpsM"/>
    <property type="match status" value="1"/>
</dbReference>
<dbReference type="NCBIfam" id="TIGR01709">
    <property type="entry name" value="typeII_sec_gspL"/>
    <property type="match status" value="1"/>
</dbReference>
<dbReference type="CDD" id="cd24017">
    <property type="entry name" value="ASKHA_T2SSL_N"/>
    <property type="match status" value="1"/>
</dbReference>
<name>A0ABT1TDZ6_9GAMM</name>
<dbReference type="Pfam" id="PF12693">
    <property type="entry name" value="GspL_C"/>
    <property type="match status" value="1"/>
</dbReference>
<dbReference type="InterPro" id="IPR007812">
    <property type="entry name" value="T2SS_protein-GspL"/>
</dbReference>
<organism evidence="13 14">
    <name type="scientific">Methylomonas subterranea</name>
    <dbReference type="NCBI Taxonomy" id="2952225"/>
    <lineage>
        <taxon>Bacteria</taxon>
        <taxon>Pseudomonadati</taxon>
        <taxon>Pseudomonadota</taxon>
        <taxon>Gammaproteobacteria</taxon>
        <taxon>Methylococcales</taxon>
        <taxon>Methylococcaceae</taxon>
        <taxon>Methylomonas</taxon>
    </lineage>
</organism>
<sequence length="397" mass="42395">MTEPILLRELSGPQQAQWLDLAAPADGVHVGGLRELAGLARERPLILVWPAASILLLQLDLPLRGAGQIAKALPYALEDSLALDVEAYHFSWCRAARDGAIAVAAVDRQAMTACMARFAAAGLRLSMALPEPLLLPWHAGECAMLLEGGSGVCRFGAWLGGGGEADLCGVLLEKLHADGQLRGSLQLWSAPGGADFGPLPVEVQAREWREPLALYAEQWRAATGLNLLVGAYAPPSRRSGSLKAWLPAALILLAALLAQLAGQWNLQRLQQQQLQALEADSEALFRQTFPEVKRLVNIKAQADQQLQALHEQSRHNAGGFLALLHVAGGPLMEAPQIRLQGLQFDGEVLRIKLLAPDAAGLEQFKDRLSGEGGTQADIVAATGVAEGVEAEIAIRQN</sequence>